<evidence type="ECO:0000313" key="2">
    <source>
        <dbReference type="Proteomes" id="UP000887013"/>
    </source>
</evidence>
<accession>A0A8X6TT12</accession>
<protein>
    <submittedName>
        <fullName evidence="1">Uncharacterized protein</fullName>
    </submittedName>
</protein>
<dbReference type="AlphaFoldDB" id="A0A8X6TT12"/>
<dbReference type="Proteomes" id="UP000887013">
    <property type="component" value="Unassembled WGS sequence"/>
</dbReference>
<keyword evidence="2" id="KW-1185">Reference proteome</keyword>
<proteinExistence type="predicted"/>
<gene>
    <name evidence="1" type="ORF">NPIL_122281</name>
</gene>
<name>A0A8X6TT12_NEPPI</name>
<reference evidence="1" key="1">
    <citation type="submission" date="2020-08" db="EMBL/GenBank/DDBJ databases">
        <title>Multicomponent nature underlies the extraordinary mechanical properties of spider dragline silk.</title>
        <authorList>
            <person name="Kono N."/>
            <person name="Nakamura H."/>
            <person name="Mori M."/>
            <person name="Yoshida Y."/>
            <person name="Ohtoshi R."/>
            <person name="Malay A.D."/>
            <person name="Moran D.A.P."/>
            <person name="Tomita M."/>
            <person name="Numata K."/>
            <person name="Arakawa K."/>
        </authorList>
    </citation>
    <scope>NUCLEOTIDE SEQUENCE</scope>
</reference>
<evidence type="ECO:0000313" key="1">
    <source>
        <dbReference type="EMBL" id="GFT52961.1"/>
    </source>
</evidence>
<dbReference type="EMBL" id="BMAW01066010">
    <property type="protein sequence ID" value="GFT52961.1"/>
    <property type="molecule type" value="Genomic_DNA"/>
</dbReference>
<organism evidence="1 2">
    <name type="scientific">Nephila pilipes</name>
    <name type="common">Giant wood spider</name>
    <name type="synonym">Nephila maculata</name>
    <dbReference type="NCBI Taxonomy" id="299642"/>
    <lineage>
        <taxon>Eukaryota</taxon>
        <taxon>Metazoa</taxon>
        <taxon>Ecdysozoa</taxon>
        <taxon>Arthropoda</taxon>
        <taxon>Chelicerata</taxon>
        <taxon>Arachnida</taxon>
        <taxon>Araneae</taxon>
        <taxon>Araneomorphae</taxon>
        <taxon>Entelegynae</taxon>
        <taxon>Araneoidea</taxon>
        <taxon>Nephilidae</taxon>
        <taxon>Nephila</taxon>
    </lineage>
</organism>
<sequence length="87" mass="9368">GELVSSDLADLDQVVDLVSSLQSVSFSCSLFISMIRIRSVLIVERKKFAEIVLKSAVCSAAGIQINGKLALSEVEKVFMSGKSKEMS</sequence>
<comment type="caution">
    <text evidence="1">The sequence shown here is derived from an EMBL/GenBank/DDBJ whole genome shotgun (WGS) entry which is preliminary data.</text>
</comment>
<feature type="non-terminal residue" evidence="1">
    <location>
        <position position="1"/>
    </location>
</feature>